<gene>
    <name evidence="2" type="ORF">BJ322DRAFT_1214104</name>
</gene>
<accession>A0A9P6H7R8</accession>
<protein>
    <submittedName>
        <fullName evidence="2">Uncharacterized protein</fullName>
    </submittedName>
</protein>
<dbReference type="Proteomes" id="UP000736335">
    <property type="component" value="Unassembled WGS sequence"/>
</dbReference>
<dbReference type="EMBL" id="WIUZ02000019">
    <property type="protein sequence ID" value="KAF9779450.1"/>
    <property type="molecule type" value="Genomic_DNA"/>
</dbReference>
<reference evidence="2" key="1">
    <citation type="journal article" date="2020" name="Nat. Commun.">
        <title>Large-scale genome sequencing of mycorrhizal fungi provides insights into the early evolution of symbiotic traits.</title>
        <authorList>
            <person name="Miyauchi S."/>
            <person name="Kiss E."/>
            <person name="Kuo A."/>
            <person name="Drula E."/>
            <person name="Kohler A."/>
            <person name="Sanchez-Garcia M."/>
            <person name="Morin E."/>
            <person name="Andreopoulos B."/>
            <person name="Barry K.W."/>
            <person name="Bonito G."/>
            <person name="Buee M."/>
            <person name="Carver A."/>
            <person name="Chen C."/>
            <person name="Cichocki N."/>
            <person name="Clum A."/>
            <person name="Culley D."/>
            <person name="Crous P.W."/>
            <person name="Fauchery L."/>
            <person name="Girlanda M."/>
            <person name="Hayes R.D."/>
            <person name="Keri Z."/>
            <person name="LaButti K."/>
            <person name="Lipzen A."/>
            <person name="Lombard V."/>
            <person name="Magnuson J."/>
            <person name="Maillard F."/>
            <person name="Murat C."/>
            <person name="Nolan M."/>
            <person name="Ohm R.A."/>
            <person name="Pangilinan J."/>
            <person name="Pereira M.F."/>
            <person name="Perotto S."/>
            <person name="Peter M."/>
            <person name="Pfister S."/>
            <person name="Riley R."/>
            <person name="Sitrit Y."/>
            <person name="Stielow J.B."/>
            <person name="Szollosi G."/>
            <person name="Zifcakova L."/>
            <person name="Stursova M."/>
            <person name="Spatafora J.W."/>
            <person name="Tedersoo L."/>
            <person name="Vaario L.M."/>
            <person name="Yamada A."/>
            <person name="Yan M."/>
            <person name="Wang P."/>
            <person name="Xu J."/>
            <person name="Bruns T."/>
            <person name="Baldrian P."/>
            <person name="Vilgalys R."/>
            <person name="Dunand C."/>
            <person name="Henrissat B."/>
            <person name="Grigoriev I.V."/>
            <person name="Hibbett D."/>
            <person name="Nagy L.G."/>
            <person name="Martin F.M."/>
        </authorList>
    </citation>
    <scope>NUCLEOTIDE SEQUENCE</scope>
    <source>
        <strain evidence="2">UH-Tt-Lm1</strain>
    </source>
</reference>
<evidence type="ECO:0000256" key="1">
    <source>
        <dbReference type="SAM" id="MobiDB-lite"/>
    </source>
</evidence>
<keyword evidence="3" id="KW-1185">Reference proteome</keyword>
<evidence type="ECO:0000313" key="3">
    <source>
        <dbReference type="Proteomes" id="UP000736335"/>
    </source>
</evidence>
<feature type="region of interest" description="Disordered" evidence="1">
    <location>
        <begin position="1"/>
        <end position="50"/>
    </location>
</feature>
<dbReference type="AlphaFoldDB" id="A0A9P6H7R8"/>
<name>A0A9P6H7R8_9AGAM</name>
<comment type="caution">
    <text evidence="2">The sequence shown here is derived from an EMBL/GenBank/DDBJ whole genome shotgun (WGS) entry which is preliminary data.</text>
</comment>
<organism evidence="2 3">
    <name type="scientific">Thelephora terrestris</name>
    <dbReference type="NCBI Taxonomy" id="56493"/>
    <lineage>
        <taxon>Eukaryota</taxon>
        <taxon>Fungi</taxon>
        <taxon>Dikarya</taxon>
        <taxon>Basidiomycota</taxon>
        <taxon>Agaricomycotina</taxon>
        <taxon>Agaricomycetes</taxon>
        <taxon>Thelephorales</taxon>
        <taxon>Thelephoraceae</taxon>
        <taxon>Thelephora</taxon>
    </lineage>
</organism>
<feature type="region of interest" description="Disordered" evidence="1">
    <location>
        <begin position="70"/>
        <end position="96"/>
    </location>
</feature>
<proteinExistence type="predicted"/>
<dbReference type="OrthoDB" id="2649950at2759"/>
<feature type="compositionally biased region" description="Polar residues" evidence="1">
    <location>
        <begin position="447"/>
        <end position="456"/>
    </location>
</feature>
<evidence type="ECO:0000313" key="2">
    <source>
        <dbReference type="EMBL" id="KAF9779450.1"/>
    </source>
</evidence>
<feature type="region of interest" description="Disordered" evidence="1">
    <location>
        <begin position="433"/>
        <end position="456"/>
    </location>
</feature>
<sequence length="528" mass="58035">MPLVRSQEDESHHIESDPDATSIGRWRASTHYSQHSHGLRSSLKSTSWNPRSQVKAALRTTAAHRVVRLESIEEDEDDGNPARQPQLPQTSMETNGQIDEVTTGAYTRPAWSLADGHDQTHPAVLNSPTHDLANPFRFTFDDSEASSNFLYRCRRDPRNIVLDSVQPEITPHIVITPPEFDWAVFSTMHENAAPPQQQPEYYLCVPGFGATSLCATIPSKGRADREVQATILVASSGESESVAQATDADFANGQQPMRVFSPSLCVATIAAASQEREFLPHLLRTLYKRLFSTCAVISSDVAHTMHSRYSPSATGFDPFSHLEKPVTWSDPALPLLSCFSRFPGTLIVDSVTPFTTPHIVITEPPIWDYNPYVNMHNSTPSPQDAGWGQSLVVSSPIVHFINLPEDDPSEYSETAPGSIIAEYGESGMEVDVWEGESPSEDSGVGSPESTVLQTPGSLTPIGEEGEFDLMMFASLPPEDSQLSPIGGDELLHEDAPRDVQIYCDDEDDDLPPLDSWYQDIAARSGYVL</sequence>
<feature type="compositionally biased region" description="Polar residues" evidence="1">
    <location>
        <begin position="86"/>
        <end position="96"/>
    </location>
</feature>
<feature type="compositionally biased region" description="Basic and acidic residues" evidence="1">
    <location>
        <begin position="1"/>
        <end position="16"/>
    </location>
</feature>
<reference evidence="2" key="2">
    <citation type="submission" date="2020-11" db="EMBL/GenBank/DDBJ databases">
        <authorList>
            <consortium name="DOE Joint Genome Institute"/>
            <person name="Kuo A."/>
            <person name="Miyauchi S."/>
            <person name="Kiss E."/>
            <person name="Drula E."/>
            <person name="Kohler A."/>
            <person name="Sanchez-Garcia M."/>
            <person name="Andreopoulos B."/>
            <person name="Barry K.W."/>
            <person name="Bonito G."/>
            <person name="Buee M."/>
            <person name="Carver A."/>
            <person name="Chen C."/>
            <person name="Cichocki N."/>
            <person name="Clum A."/>
            <person name="Culley D."/>
            <person name="Crous P.W."/>
            <person name="Fauchery L."/>
            <person name="Girlanda M."/>
            <person name="Hayes R."/>
            <person name="Keri Z."/>
            <person name="Labutti K."/>
            <person name="Lipzen A."/>
            <person name="Lombard V."/>
            <person name="Magnuson J."/>
            <person name="Maillard F."/>
            <person name="Morin E."/>
            <person name="Murat C."/>
            <person name="Nolan M."/>
            <person name="Ohm R."/>
            <person name="Pangilinan J."/>
            <person name="Pereira M."/>
            <person name="Perotto S."/>
            <person name="Peter M."/>
            <person name="Riley R."/>
            <person name="Sitrit Y."/>
            <person name="Stielow B."/>
            <person name="Szollosi G."/>
            <person name="Zifcakova L."/>
            <person name="Stursova M."/>
            <person name="Spatafora J.W."/>
            <person name="Tedersoo L."/>
            <person name="Vaario L.-M."/>
            <person name="Yamada A."/>
            <person name="Yan M."/>
            <person name="Wang P."/>
            <person name="Xu J."/>
            <person name="Bruns T."/>
            <person name="Baldrian P."/>
            <person name="Vilgalys R."/>
            <person name="Henrissat B."/>
            <person name="Grigoriev I.V."/>
            <person name="Hibbett D."/>
            <person name="Nagy L.G."/>
            <person name="Martin F.M."/>
        </authorList>
    </citation>
    <scope>NUCLEOTIDE SEQUENCE</scope>
    <source>
        <strain evidence="2">UH-Tt-Lm1</strain>
    </source>
</reference>